<evidence type="ECO:0000256" key="1">
    <source>
        <dbReference type="ARBA" id="ARBA00008045"/>
    </source>
</evidence>
<evidence type="ECO:0000313" key="7">
    <source>
        <dbReference type="Proteomes" id="UP000803884"/>
    </source>
</evidence>
<dbReference type="GO" id="GO:0006457">
    <property type="term" value="P:protein folding"/>
    <property type="evidence" value="ECO:0007669"/>
    <property type="project" value="UniProtKB-UniRule"/>
</dbReference>
<dbReference type="SUPFAM" id="SSF46579">
    <property type="entry name" value="Prefoldin"/>
    <property type="match status" value="1"/>
</dbReference>
<organism evidence="6 7">
    <name type="scientific">Cladosporium halotolerans</name>
    <dbReference type="NCBI Taxonomy" id="1052096"/>
    <lineage>
        <taxon>Eukaryota</taxon>
        <taxon>Fungi</taxon>
        <taxon>Dikarya</taxon>
        <taxon>Ascomycota</taxon>
        <taxon>Pezizomycotina</taxon>
        <taxon>Dothideomycetes</taxon>
        <taxon>Dothideomycetidae</taxon>
        <taxon>Cladosporiales</taxon>
        <taxon>Cladosporiaceae</taxon>
        <taxon>Cladosporium</taxon>
    </lineage>
</organism>
<comment type="caution">
    <text evidence="6">The sequence shown here is derived from an EMBL/GenBank/DDBJ whole genome shotgun (WGS) entry which is preliminary data.</text>
</comment>
<sequence>MSLSRRMLSKEEEEAMGEEKEVRKEDQDRINRFSRLHSKEKLLEDDLKTKQKDKEDLEEISSELELADEDEKVPYKIGDSFYSLPLPEVQERLSASVDKINDEVTALEEKLSELREEMGELKGALYGRFGRGINLEA</sequence>
<dbReference type="Gene3D" id="1.10.287.370">
    <property type="match status" value="1"/>
</dbReference>
<evidence type="ECO:0000313" key="6">
    <source>
        <dbReference type="EMBL" id="KAL1587703.1"/>
    </source>
</evidence>
<protein>
    <recommendedName>
        <fullName evidence="4">Prefoldin subunit 4</fullName>
    </recommendedName>
</protein>
<comment type="similarity">
    <text evidence="1 4">Belongs to the prefoldin subunit beta family.</text>
</comment>
<accession>A0AB34KWM9</accession>
<evidence type="ECO:0000256" key="3">
    <source>
        <dbReference type="ARBA" id="ARBA00024667"/>
    </source>
</evidence>
<dbReference type="InterPro" id="IPR009053">
    <property type="entry name" value="Prefoldin"/>
</dbReference>
<dbReference type="GO" id="GO:0051082">
    <property type="term" value="F:unfolded protein binding"/>
    <property type="evidence" value="ECO:0007669"/>
    <property type="project" value="InterPro"/>
</dbReference>
<dbReference type="FunFam" id="1.10.287.370:FF:000005">
    <property type="entry name" value="Prefoldin subunit 4"/>
    <property type="match status" value="1"/>
</dbReference>
<dbReference type="PANTHER" id="PTHR21100:SF9">
    <property type="entry name" value="PREFOLDIN SUBUNIT 4"/>
    <property type="match status" value="1"/>
</dbReference>
<dbReference type="InterPro" id="IPR016661">
    <property type="entry name" value="PFDN4"/>
</dbReference>
<dbReference type="EMBL" id="JAAQHG020000009">
    <property type="protein sequence ID" value="KAL1587703.1"/>
    <property type="molecule type" value="Genomic_DNA"/>
</dbReference>
<dbReference type="PIRSF" id="PIRSF016477">
    <property type="entry name" value="Prefoldin_subunit_4"/>
    <property type="match status" value="1"/>
</dbReference>
<dbReference type="PANTHER" id="PTHR21100">
    <property type="entry name" value="PREFOLDIN SUBUNIT 4"/>
    <property type="match status" value="1"/>
</dbReference>
<feature type="region of interest" description="Disordered" evidence="5">
    <location>
        <begin position="1"/>
        <end position="27"/>
    </location>
</feature>
<keyword evidence="7" id="KW-1185">Reference proteome</keyword>
<dbReference type="AlphaFoldDB" id="A0AB34KWM9"/>
<dbReference type="GeneID" id="96004951"/>
<dbReference type="CDD" id="cd23165">
    <property type="entry name" value="Prefoldin_4"/>
    <property type="match status" value="1"/>
</dbReference>
<comment type="subunit">
    <text evidence="4">Heterohexamer of two PFD-alpha type and four PFD-beta type subunits.</text>
</comment>
<reference evidence="6 7" key="1">
    <citation type="journal article" date="2020" name="Microbiol. Resour. Announc.">
        <title>Draft Genome Sequence of a Cladosporium Species Isolated from the Mesophotic Ascidian Didemnum maculosum.</title>
        <authorList>
            <person name="Gioti A."/>
            <person name="Siaperas R."/>
            <person name="Nikolaivits E."/>
            <person name="Le Goff G."/>
            <person name="Ouazzani J."/>
            <person name="Kotoulas G."/>
            <person name="Topakas E."/>
        </authorList>
    </citation>
    <scope>NUCLEOTIDE SEQUENCE [LARGE SCALE GENOMIC DNA]</scope>
    <source>
        <strain evidence="6 7">TM138-S3</strain>
    </source>
</reference>
<evidence type="ECO:0000256" key="2">
    <source>
        <dbReference type="ARBA" id="ARBA00023186"/>
    </source>
</evidence>
<evidence type="ECO:0000256" key="5">
    <source>
        <dbReference type="SAM" id="MobiDB-lite"/>
    </source>
</evidence>
<proteinExistence type="inferred from homology"/>
<gene>
    <name evidence="6" type="ORF">WHR41_03507</name>
</gene>
<dbReference type="Proteomes" id="UP000803884">
    <property type="component" value="Unassembled WGS sequence"/>
</dbReference>
<dbReference type="GO" id="GO:0016272">
    <property type="term" value="C:prefoldin complex"/>
    <property type="evidence" value="ECO:0007669"/>
    <property type="project" value="UniProtKB-UniRule"/>
</dbReference>
<name>A0AB34KWM9_9PEZI</name>
<dbReference type="Pfam" id="PF01920">
    <property type="entry name" value="Prefoldin_2"/>
    <property type="match status" value="1"/>
</dbReference>
<dbReference type="InterPro" id="IPR002777">
    <property type="entry name" value="PFD_beta-like"/>
</dbReference>
<keyword evidence="2 4" id="KW-0143">Chaperone</keyword>
<dbReference type="GO" id="GO:0005737">
    <property type="term" value="C:cytoplasm"/>
    <property type="evidence" value="ECO:0007669"/>
    <property type="project" value="UniProtKB-ARBA"/>
</dbReference>
<evidence type="ECO:0000256" key="4">
    <source>
        <dbReference type="PIRNR" id="PIRNR016477"/>
    </source>
</evidence>
<dbReference type="RefSeq" id="XP_069230808.1">
    <property type="nucleotide sequence ID" value="XM_069372113.1"/>
</dbReference>
<feature type="compositionally biased region" description="Basic and acidic residues" evidence="5">
    <location>
        <begin position="17"/>
        <end position="27"/>
    </location>
</feature>
<comment type="function">
    <text evidence="3 4">Binds specifically to cytosolic chaperonin (c-CPN) and transfers target proteins to it. Binds to nascent polypeptide chain and promotes folding in an environment in which there are many competing pathways for nonnative proteins.</text>
</comment>